<dbReference type="GO" id="GO:0003677">
    <property type="term" value="F:DNA binding"/>
    <property type="evidence" value="ECO:0007669"/>
    <property type="project" value="UniProtKB-KW"/>
</dbReference>
<feature type="domain" description="HTH gntR-type" evidence="4">
    <location>
        <begin position="22"/>
        <end position="90"/>
    </location>
</feature>
<keyword evidence="1" id="KW-0805">Transcription regulation</keyword>
<dbReference type="AlphaFoldDB" id="A0A248UQF7"/>
<dbReference type="Pfam" id="PF07729">
    <property type="entry name" value="FCD"/>
    <property type="match status" value="1"/>
</dbReference>
<dbReference type="Pfam" id="PF00392">
    <property type="entry name" value="GntR"/>
    <property type="match status" value="1"/>
</dbReference>
<dbReference type="GO" id="GO:0003700">
    <property type="term" value="F:DNA-binding transcription factor activity"/>
    <property type="evidence" value="ECO:0007669"/>
    <property type="project" value="InterPro"/>
</dbReference>
<proteinExistence type="predicted"/>
<dbReference type="InterPro" id="IPR008920">
    <property type="entry name" value="TF_FadR/GntR_C"/>
</dbReference>
<dbReference type="PANTHER" id="PTHR43537">
    <property type="entry name" value="TRANSCRIPTIONAL REGULATOR, GNTR FAMILY"/>
    <property type="match status" value="1"/>
</dbReference>
<dbReference type="EMBL" id="CP022605">
    <property type="protein sequence ID" value="ASV88631.1"/>
    <property type="molecule type" value="Genomic_DNA"/>
</dbReference>
<evidence type="ECO:0000313" key="6">
    <source>
        <dbReference type="Proteomes" id="UP000215256"/>
    </source>
</evidence>
<reference evidence="5 6" key="1">
    <citation type="submission" date="2017-07" db="EMBL/GenBank/DDBJ databases">
        <title>Phylogenetic study on the rhizospheric bacterium Ochrobactrum sp. A44.</title>
        <authorList>
            <person name="Krzyzanowska D.M."/>
            <person name="Ossowicki A."/>
            <person name="Rajewska M."/>
            <person name="Maciag T."/>
            <person name="Kaczynski Z."/>
            <person name="Czerwicka M."/>
            <person name="Jafra S."/>
        </authorList>
    </citation>
    <scope>NUCLEOTIDE SEQUENCE [LARGE SCALE GENOMIC DNA]</scope>
    <source>
        <strain evidence="5 6">A44</strain>
        <plasmid evidence="5 6">unnamed1</plasmid>
    </source>
</reference>
<dbReference type="OrthoDB" id="6087511at2"/>
<keyword evidence="5" id="KW-0614">Plasmid</keyword>
<name>A0A248UQF7_9HYPH</name>
<protein>
    <submittedName>
        <fullName evidence="5">FCD domain protein</fullName>
    </submittedName>
</protein>
<keyword evidence="3" id="KW-0804">Transcription</keyword>
<dbReference type="SMART" id="SM00345">
    <property type="entry name" value="HTH_GNTR"/>
    <property type="match status" value="1"/>
</dbReference>
<evidence type="ECO:0000256" key="2">
    <source>
        <dbReference type="ARBA" id="ARBA00023125"/>
    </source>
</evidence>
<dbReference type="Gene3D" id="1.10.10.10">
    <property type="entry name" value="Winged helix-like DNA-binding domain superfamily/Winged helix DNA-binding domain"/>
    <property type="match status" value="1"/>
</dbReference>
<dbReference type="PROSITE" id="PS50949">
    <property type="entry name" value="HTH_GNTR"/>
    <property type="match status" value="1"/>
</dbReference>
<dbReference type="InterPro" id="IPR011711">
    <property type="entry name" value="GntR_C"/>
</dbReference>
<accession>A0A248UQF7</accession>
<dbReference type="SUPFAM" id="SSF46785">
    <property type="entry name" value="Winged helix' DNA-binding domain"/>
    <property type="match status" value="1"/>
</dbReference>
<dbReference type="Gene3D" id="1.20.120.530">
    <property type="entry name" value="GntR ligand-binding domain-like"/>
    <property type="match status" value="1"/>
</dbReference>
<dbReference type="RefSeq" id="WP_095448106.1">
    <property type="nucleotide sequence ID" value="NZ_CP022605.1"/>
</dbReference>
<keyword evidence="2" id="KW-0238">DNA-binding</keyword>
<evidence type="ECO:0000256" key="3">
    <source>
        <dbReference type="ARBA" id="ARBA00023163"/>
    </source>
</evidence>
<evidence type="ECO:0000259" key="4">
    <source>
        <dbReference type="PROSITE" id="PS50949"/>
    </source>
</evidence>
<dbReference type="InterPro" id="IPR000524">
    <property type="entry name" value="Tscrpt_reg_HTH_GntR"/>
</dbReference>
<evidence type="ECO:0000313" key="5">
    <source>
        <dbReference type="EMBL" id="ASV88631.1"/>
    </source>
</evidence>
<dbReference type="CDD" id="cd07377">
    <property type="entry name" value="WHTH_GntR"/>
    <property type="match status" value="1"/>
</dbReference>
<organism evidence="5 6">
    <name type="scientific">Ochrobactrum quorumnocens</name>
    <dbReference type="NCBI Taxonomy" id="271865"/>
    <lineage>
        <taxon>Bacteria</taxon>
        <taxon>Pseudomonadati</taxon>
        <taxon>Pseudomonadota</taxon>
        <taxon>Alphaproteobacteria</taxon>
        <taxon>Hyphomicrobiales</taxon>
        <taxon>Brucellaceae</taxon>
        <taxon>Brucella/Ochrobactrum group</taxon>
        <taxon>Ochrobactrum</taxon>
    </lineage>
</organism>
<dbReference type="InterPro" id="IPR036390">
    <property type="entry name" value="WH_DNA-bd_sf"/>
</dbReference>
<geneLocation type="plasmid" evidence="5 6">
    <name>unnamed1</name>
</geneLocation>
<evidence type="ECO:0000256" key="1">
    <source>
        <dbReference type="ARBA" id="ARBA00023015"/>
    </source>
</evidence>
<dbReference type="SMART" id="SM00895">
    <property type="entry name" value="FCD"/>
    <property type="match status" value="1"/>
</dbReference>
<gene>
    <name evidence="5" type="ORF">CES85_2855</name>
</gene>
<dbReference type="InterPro" id="IPR036388">
    <property type="entry name" value="WH-like_DNA-bd_sf"/>
</dbReference>
<dbReference type="KEGG" id="och:CES85_2855"/>
<dbReference type="Proteomes" id="UP000215256">
    <property type="component" value="Plasmid unnamed1"/>
</dbReference>
<dbReference type="PANTHER" id="PTHR43537:SF5">
    <property type="entry name" value="UXU OPERON TRANSCRIPTIONAL REGULATOR"/>
    <property type="match status" value="1"/>
</dbReference>
<dbReference type="SUPFAM" id="SSF48008">
    <property type="entry name" value="GntR ligand-binding domain-like"/>
    <property type="match status" value="1"/>
</dbReference>
<dbReference type="PRINTS" id="PR00035">
    <property type="entry name" value="HTHGNTR"/>
</dbReference>
<sequence>MNVVHDLLLDKSAGLGRNLERRTIRDVIADKISALIASGLLSVGDELPGERELASALSVSRQTVRGAIQILAARGILEVAQGARTRVATIDMAGLSIGITSRLNVDLYDVHAVHAARLLVEQKIVGDAAERISIDALELLHRSLDAQASCMDDPVRFLICDREFHVTIYRECGNPLLADIVTDLYTYMMEHRRRAMAQPGAVDGSFADHQVILSALEKRDRVAAMAAFAAHEERIYVSTKKSLAAENR</sequence>